<accession>A0A0B5AWM8</accession>
<keyword evidence="2" id="KW-1185">Reference proteome</keyword>
<sequence length="92" mass="11035">MTKEQIIIRDHKFKSDKLKKAKREIKRLRKGAINLGVLEDSLRRERANKVDGRMYYGQYGYDDNGYIRDEARREARIELLEDLIREAKGMKY</sequence>
<reference evidence="1 2" key="1">
    <citation type="submission" date="2014-08" db="EMBL/GenBank/DDBJ databases">
        <title>Complete genome of a marine bacteria Jeotgalibacillus malaysiensis.</title>
        <authorList>
            <person name="Yaakop A.S."/>
            <person name="Chan K.-G."/>
            <person name="Goh K.M."/>
        </authorList>
    </citation>
    <scope>NUCLEOTIDE SEQUENCE [LARGE SCALE GENOMIC DNA]</scope>
    <source>
        <strain evidence="1 2">D5</strain>
        <plasmid evidence="2">Plasmid</plasmid>
    </source>
</reference>
<dbReference type="KEGG" id="jeo:JMA_37990"/>
<keyword evidence="1" id="KW-0614">Plasmid</keyword>
<geneLocation type="plasmid" evidence="2"/>
<dbReference type="Proteomes" id="UP000031449">
    <property type="component" value="Plasmid unnamed"/>
</dbReference>
<proteinExistence type="predicted"/>
<dbReference type="BioCyc" id="JESP1508404:G14D9-13083-MONOMER"/>
<organism evidence="1 2">
    <name type="scientific">Jeotgalibacillus malaysiensis</name>
    <dbReference type="NCBI Taxonomy" id="1508404"/>
    <lineage>
        <taxon>Bacteria</taxon>
        <taxon>Bacillati</taxon>
        <taxon>Bacillota</taxon>
        <taxon>Bacilli</taxon>
        <taxon>Bacillales</taxon>
        <taxon>Caryophanaceae</taxon>
        <taxon>Jeotgalibacillus</taxon>
    </lineage>
</organism>
<dbReference type="EMBL" id="CP009417">
    <property type="protein sequence ID" value="AJD93117.1"/>
    <property type="molecule type" value="Genomic_DNA"/>
</dbReference>
<dbReference type="AlphaFoldDB" id="A0A0B5AWM8"/>
<gene>
    <name evidence="1" type="ORF">JMA_37990</name>
</gene>
<protein>
    <submittedName>
        <fullName evidence="1">Uncharacterized protein</fullName>
    </submittedName>
</protein>
<evidence type="ECO:0000313" key="1">
    <source>
        <dbReference type="EMBL" id="AJD93117.1"/>
    </source>
</evidence>
<dbReference type="HOGENOM" id="CLU_2409351_0_0_9"/>
<name>A0A0B5AWM8_9BACL</name>
<evidence type="ECO:0000313" key="2">
    <source>
        <dbReference type="Proteomes" id="UP000031449"/>
    </source>
</evidence>